<dbReference type="InterPro" id="IPR050740">
    <property type="entry name" value="Aldehyde_DH_Superfamily"/>
</dbReference>
<dbReference type="RefSeq" id="WP_062797306.1">
    <property type="nucleotide sequence ID" value="NZ_CBCRXS010000010.1"/>
</dbReference>
<dbReference type="Proteomes" id="UP000274762">
    <property type="component" value="Unassembled WGS sequence"/>
</dbReference>
<comment type="similarity">
    <text evidence="1 4">Belongs to the aldehyde dehydrogenase family.</text>
</comment>
<dbReference type="GO" id="GO:0009450">
    <property type="term" value="P:gamma-aminobutyric acid catabolic process"/>
    <property type="evidence" value="ECO:0007669"/>
    <property type="project" value="TreeGrafter"/>
</dbReference>
<dbReference type="PROSITE" id="PS00687">
    <property type="entry name" value="ALDEHYDE_DEHYDR_GLU"/>
    <property type="match status" value="1"/>
</dbReference>
<sequence>MTDSPATDPIAAFRELLDQVPTGLWIGGASVDASDGSTFSVDDPATGTSLVHVADATPDDANTALESALAVADEWAATAPRKRSEILRATFDLVQDHADDMATIMTLEMGKALPDSKSEITYGGEFLRWFAEEAVRVSGRFTPSPGGTGRITVTHAPVGVALAITPWNFPLAMGTRKIGPALAAGCTMIVKPAQETPLTMLYLAKLLGEAGLPGGVLSILPTSKAADVTEPLIADPRVRKISFTGSTPVGRRLLGQAAENVQRTSMELGGNAPFLVFDDADLDKAVEGAFAAKTRNGGEACTAANRFLVQEGIAEQFTAALTAKMEAMVLGPGYHPKTTLGPMVNTKQQTSIAKAVAAAVADGARVRLGADPENLPSSVTTETSADDAGCYYPATVLDQVPADADIVRNEIFGPVAVISTFSTEDEAIEAANSTEYGLAAYLYTQDLDRALRVADKIESGMVGINRGVISDVAAPFGGVKQSGIGREGGSEGIYEYLTTKYIALT</sequence>
<feature type="active site" evidence="3">
    <location>
        <position position="267"/>
    </location>
</feature>
<keyword evidence="2 4" id="KW-0560">Oxidoreductase</keyword>
<evidence type="ECO:0000259" key="5">
    <source>
        <dbReference type="Pfam" id="PF00171"/>
    </source>
</evidence>
<dbReference type="FunFam" id="3.40.309.10:FF:000004">
    <property type="entry name" value="Succinate-semialdehyde dehydrogenase I"/>
    <property type="match status" value="1"/>
</dbReference>
<name>A0A495K105_WILMA</name>
<dbReference type="PANTHER" id="PTHR43353">
    <property type="entry name" value="SUCCINATE-SEMIALDEHYDE DEHYDROGENASE, MITOCHONDRIAL"/>
    <property type="match status" value="1"/>
</dbReference>
<dbReference type="InterPro" id="IPR015590">
    <property type="entry name" value="Aldehyde_DH_dom"/>
</dbReference>
<organism evidence="6 7">
    <name type="scientific">Williamsia marianensis</name>
    <dbReference type="NCBI Taxonomy" id="85044"/>
    <lineage>
        <taxon>Bacteria</taxon>
        <taxon>Bacillati</taxon>
        <taxon>Actinomycetota</taxon>
        <taxon>Actinomycetes</taxon>
        <taxon>Mycobacteriales</taxon>
        <taxon>Nocardiaceae</taxon>
        <taxon>Williamsia</taxon>
    </lineage>
</organism>
<evidence type="ECO:0000256" key="1">
    <source>
        <dbReference type="ARBA" id="ARBA00009986"/>
    </source>
</evidence>
<dbReference type="InterPro" id="IPR016163">
    <property type="entry name" value="Ald_DH_C"/>
</dbReference>
<dbReference type="PANTHER" id="PTHR43353:SF5">
    <property type="entry name" value="SUCCINATE-SEMIALDEHYDE DEHYDROGENASE, MITOCHONDRIAL"/>
    <property type="match status" value="1"/>
</dbReference>
<accession>A0A495K105</accession>
<dbReference type="InterPro" id="IPR016161">
    <property type="entry name" value="Ald_DH/histidinol_DH"/>
</dbReference>
<dbReference type="Gene3D" id="3.40.605.10">
    <property type="entry name" value="Aldehyde Dehydrogenase, Chain A, domain 1"/>
    <property type="match status" value="1"/>
</dbReference>
<comment type="caution">
    <text evidence="6">The sequence shown here is derived from an EMBL/GenBank/DDBJ whole genome shotgun (WGS) entry which is preliminary data.</text>
</comment>
<protein>
    <submittedName>
        <fullName evidence="6">Succinate-semialdehyde dehydrogenase/glutarate-semialdehyde dehydrogenase</fullName>
    </submittedName>
</protein>
<dbReference type="FunFam" id="3.40.605.10:FF:000007">
    <property type="entry name" value="NAD/NADP-dependent betaine aldehyde dehydrogenase"/>
    <property type="match status" value="1"/>
</dbReference>
<evidence type="ECO:0000313" key="7">
    <source>
        <dbReference type="Proteomes" id="UP000274762"/>
    </source>
</evidence>
<dbReference type="Gene3D" id="3.40.309.10">
    <property type="entry name" value="Aldehyde Dehydrogenase, Chain A, domain 2"/>
    <property type="match status" value="1"/>
</dbReference>
<dbReference type="EMBL" id="RBKV01000001">
    <property type="protein sequence ID" value="RKR94129.1"/>
    <property type="molecule type" value="Genomic_DNA"/>
</dbReference>
<evidence type="ECO:0000256" key="3">
    <source>
        <dbReference type="PROSITE-ProRule" id="PRU10007"/>
    </source>
</evidence>
<dbReference type="AlphaFoldDB" id="A0A495K105"/>
<gene>
    <name evidence="6" type="ORF">DFJ75_0920</name>
</gene>
<evidence type="ECO:0000256" key="2">
    <source>
        <dbReference type="ARBA" id="ARBA00023002"/>
    </source>
</evidence>
<dbReference type="OrthoDB" id="6882680at2"/>
<dbReference type="InterPro" id="IPR016162">
    <property type="entry name" value="Ald_DH_N"/>
</dbReference>
<evidence type="ECO:0000256" key="4">
    <source>
        <dbReference type="RuleBase" id="RU003345"/>
    </source>
</evidence>
<dbReference type="CDD" id="cd07103">
    <property type="entry name" value="ALDH_F5_SSADH_GabD"/>
    <property type="match status" value="1"/>
</dbReference>
<dbReference type="Pfam" id="PF00171">
    <property type="entry name" value="Aldedh"/>
    <property type="match status" value="1"/>
</dbReference>
<dbReference type="InterPro" id="IPR029510">
    <property type="entry name" value="Ald_DH_CS_GLU"/>
</dbReference>
<evidence type="ECO:0000313" key="6">
    <source>
        <dbReference type="EMBL" id="RKR94129.1"/>
    </source>
</evidence>
<dbReference type="SUPFAM" id="SSF53720">
    <property type="entry name" value="ALDH-like"/>
    <property type="match status" value="1"/>
</dbReference>
<proteinExistence type="inferred from homology"/>
<feature type="domain" description="Aldehyde dehydrogenase" evidence="5">
    <location>
        <begin position="34"/>
        <end position="502"/>
    </location>
</feature>
<dbReference type="GO" id="GO:0004777">
    <property type="term" value="F:succinate-semialdehyde dehydrogenase (NAD+) activity"/>
    <property type="evidence" value="ECO:0007669"/>
    <property type="project" value="TreeGrafter"/>
</dbReference>
<reference evidence="6 7" key="1">
    <citation type="submission" date="2018-10" db="EMBL/GenBank/DDBJ databases">
        <title>Sequencing the genomes of 1000 actinobacteria strains.</title>
        <authorList>
            <person name="Klenk H.-P."/>
        </authorList>
    </citation>
    <scope>NUCLEOTIDE SEQUENCE [LARGE SCALE GENOMIC DNA]</scope>
    <source>
        <strain evidence="6 7">DSM 44343</strain>
    </source>
</reference>
<dbReference type="FunFam" id="3.40.605.10:FF:000026">
    <property type="entry name" value="Aldehyde dehydrogenase, putative"/>
    <property type="match status" value="1"/>
</dbReference>